<keyword evidence="4" id="KW-1185">Reference proteome</keyword>
<dbReference type="GO" id="GO:0006260">
    <property type="term" value="P:DNA replication"/>
    <property type="evidence" value="ECO:0000318"/>
    <property type="project" value="GO_Central"/>
</dbReference>
<dbReference type="InterPro" id="IPR000424">
    <property type="entry name" value="Primosome_PriB/ssb"/>
</dbReference>
<dbReference type="Pfam" id="PF00436">
    <property type="entry name" value="SSB"/>
    <property type="match status" value="1"/>
</dbReference>
<name>A0A2C9VUE3_MANES</name>
<dbReference type="InterPro" id="IPR012340">
    <property type="entry name" value="NA-bd_OB-fold"/>
</dbReference>
<evidence type="ECO:0000313" key="4">
    <source>
        <dbReference type="Proteomes" id="UP000091857"/>
    </source>
</evidence>
<reference evidence="4" key="1">
    <citation type="journal article" date="2016" name="Nat. Biotechnol.">
        <title>Sequencing wild and cultivated cassava and related species reveals extensive interspecific hybridization and genetic diversity.</title>
        <authorList>
            <person name="Bredeson J.V."/>
            <person name="Lyons J.B."/>
            <person name="Prochnik S.E."/>
            <person name="Wu G.A."/>
            <person name="Ha C.M."/>
            <person name="Edsinger-Gonzales E."/>
            <person name="Grimwood J."/>
            <person name="Schmutz J."/>
            <person name="Rabbi I.Y."/>
            <person name="Egesi C."/>
            <person name="Nauluvula P."/>
            <person name="Lebot V."/>
            <person name="Ndunguru J."/>
            <person name="Mkamilo G."/>
            <person name="Bart R.S."/>
            <person name="Setter T.L."/>
            <person name="Gleadow R.M."/>
            <person name="Kulakow P."/>
            <person name="Ferguson M.E."/>
            <person name="Rounsley S."/>
            <person name="Rokhsar D.S."/>
        </authorList>
    </citation>
    <scope>NUCLEOTIDE SEQUENCE [LARGE SCALE GENOMIC DNA]</scope>
    <source>
        <strain evidence="4">cv. AM560-2</strain>
    </source>
</reference>
<dbReference type="Gramene" id="Manes.05G084100.2.v8.1">
    <property type="protein sequence ID" value="Manes.05G084100.2.v8.1.CDS"/>
    <property type="gene ID" value="Manes.05G084100.v8.1"/>
</dbReference>
<organism evidence="3 4">
    <name type="scientific">Manihot esculenta</name>
    <name type="common">Cassava</name>
    <name type="synonym">Jatropha manihot</name>
    <dbReference type="NCBI Taxonomy" id="3983"/>
    <lineage>
        <taxon>Eukaryota</taxon>
        <taxon>Viridiplantae</taxon>
        <taxon>Streptophyta</taxon>
        <taxon>Embryophyta</taxon>
        <taxon>Tracheophyta</taxon>
        <taxon>Spermatophyta</taxon>
        <taxon>Magnoliopsida</taxon>
        <taxon>eudicotyledons</taxon>
        <taxon>Gunneridae</taxon>
        <taxon>Pentapetalae</taxon>
        <taxon>rosids</taxon>
        <taxon>fabids</taxon>
        <taxon>Malpighiales</taxon>
        <taxon>Euphorbiaceae</taxon>
        <taxon>Crotonoideae</taxon>
        <taxon>Manihoteae</taxon>
        <taxon>Manihot</taxon>
    </lineage>
</organism>
<dbReference type="STRING" id="3983.A0A2C9VUE3"/>
<dbReference type="Gramene" id="Manes.05G084100.1.v8.1">
    <property type="protein sequence ID" value="Manes.05G084100.1.v8.1.CDS"/>
    <property type="gene ID" value="Manes.05G084100.v8.1"/>
</dbReference>
<accession>A0A2C9VUE3</accession>
<dbReference type="PROSITE" id="PS50935">
    <property type="entry name" value="SSB"/>
    <property type="match status" value="1"/>
</dbReference>
<dbReference type="InterPro" id="IPR011344">
    <property type="entry name" value="ssDNA-bd"/>
</dbReference>
<keyword evidence="1 2" id="KW-0238">DNA-binding</keyword>
<protein>
    <submittedName>
        <fullName evidence="3">Uncharacterized protein</fullName>
    </submittedName>
</protein>
<dbReference type="OrthoDB" id="1078367at2759"/>
<evidence type="ECO:0000256" key="1">
    <source>
        <dbReference type="ARBA" id="ARBA00023125"/>
    </source>
</evidence>
<dbReference type="PANTHER" id="PTHR10302">
    <property type="entry name" value="SINGLE-STRANDED DNA-BINDING PROTEIN"/>
    <property type="match status" value="1"/>
</dbReference>
<dbReference type="GO" id="GO:0042645">
    <property type="term" value="C:mitochondrial nucleoid"/>
    <property type="evidence" value="ECO:0000318"/>
    <property type="project" value="GO_Central"/>
</dbReference>
<dbReference type="GO" id="GO:0008047">
    <property type="term" value="F:enzyme activator activity"/>
    <property type="evidence" value="ECO:0000318"/>
    <property type="project" value="GO_Central"/>
</dbReference>
<dbReference type="Gene3D" id="2.40.50.140">
    <property type="entry name" value="Nucleic acid-binding proteins"/>
    <property type="match status" value="1"/>
</dbReference>
<dbReference type="CDD" id="cd04496">
    <property type="entry name" value="SSB_OBF"/>
    <property type="match status" value="1"/>
</dbReference>
<evidence type="ECO:0000256" key="2">
    <source>
        <dbReference type="PROSITE-ProRule" id="PRU00252"/>
    </source>
</evidence>
<dbReference type="GO" id="GO:0003697">
    <property type="term" value="F:single-stranded DNA binding"/>
    <property type="evidence" value="ECO:0000318"/>
    <property type="project" value="GO_Central"/>
</dbReference>
<dbReference type="EMBL" id="CM004391">
    <property type="protein sequence ID" value="OAY49798.1"/>
    <property type="molecule type" value="Genomic_DNA"/>
</dbReference>
<dbReference type="AlphaFoldDB" id="A0A2C9VUE3"/>
<dbReference type="OMA" id="FANPMDW"/>
<dbReference type="GO" id="GO:0090297">
    <property type="term" value="P:positive regulation of mitochondrial DNA replication"/>
    <property type="evidence" value="ECO:0000318"/>
    <property type="project" value="GO_Central"/>
</dbReference>
<proteinExistence type="predicted"/>
<dbReference type="Proteomes" id="UP000091857">
    <property type="component" value="Chromosome 5"/>
</dbReference>
<dbReference type="NCBIfam" id="TIGR00621">
    <property type="entry name" value="ssb"/>
    <property type="match status" value="1"/>
</dbReference>
<sequence length="296" mass="33845">MALERTLLSFSTCSNIFLRVPGNPISNFRGPALSPTHFPFYPRADTERFSFIRNLRCSVHFRDNHFNQVVEYAKPAEIPWNKELCNAVHLIGIVGTPVEIKHLPSGKVLAWTRLAVRKSATETTWISLTFWDELAEVASQHVEKGHQIYVFGRLVSDVVESDGGKQQTYYKVVVQQLNLIEKSSVSSALYNHDSDSTVASRKFGNNAASTGSTEELWQAFFANPLEWWDNRKNKRNPKYPDFKHKDTGEALWIEGKYNPPWVKSQLAILDERMEAFRDQDSRMDVNAIAGDDFMPF</sequence>
<comment type="caution">
    <text evidence="3">The sequence shown here is derived from an EMBL/GenBank/DDBJ whole genome shotgun (WGS) entry which is preliminary data.</text>
</comment>
<evidence type="ECO:0000313" key="3">
    <source>
        <dbReference type="EMBL" id="OAY49798.1"/>
    </source>
</evidence>
<dbReference type="PANTHER" id="PTHR10302:SF0">
    <property type="entry name" value="SINGLE-STRANDED DNA-BINDING PROTEIN, MITOCHONDRIAL"/>
    <property type="match status" value="1"/>
</dbReference>
<dbReference type="SUPFAM" id="SSF50249">
    <property type="entry name" value="Nucleic acid-binding proteins"/>
    <property type="match status" value="1"/>
</dbReference>
<gene>
    <name evidence="3" type="ORF">MANES_05G084100v8</name>
</gene>